<evidence type="ECO:0000259" key="3">
    <source>
        <dbReference type="Pfam" id="PF13505"/>
    </source>
</evidence>
<evidence type="ECO:0000256" key="2">
    <source>
        <dbReference type="SAM" id="SignalP"/>
    </source>
</evidence>
<keyword evidence="1 2" id="KW-0732">Signal</keyword>
<dbReference type="Pfam" id="PF13505">
    <property type="entry name" value="OMP_b-brl"/>
    <property type="match status" value="1"/>
</dbReference>
<evidence type="ECO:0000313" key="5">
    <source>
        <dbReference type="Proteomes" id="UP000219452"/>
    </source>
</evidence>
<dbReference type="Gene3D" id="2.40.160.20">
    <property type="match status" value="1"/>
</dbReference>
<feature type="chain" id="PRO_5012312602" evidence="2">
    <location>
        <begin position="28"/>
        <end position="206"/>
    </location>
</feature>
<gene>
    <name evidence="4" type="ORF">SAMN06269250_6048</name>
</gene>
<feature type="domain" description="Outer membrane protein beta-barrel" evidence="3">
    <location>
        <begin position="14"/>
        <end position="197"/>
    </location>
</feature>
<dbReference type="InterPro" id="IPR027385">
    <property type="entry name" value="Beta-barrel_OMP"/>
</dbReference>
<reference evidence="5" key="1">
    <citation type="submission" date="2017-09" db="EMBL/GenBank/DDBJ databases">
        <authorList>
            <person name="Varghese N."/>
            <person name="Submissions S."/>
        </authorList>
    </citation>
    <scope>NUCLEOTIDE SEQUENCE [LARGE SCALE GENOMIC DNA]</scope>
    <source>
        <strain evidence="5">DSM 29961</strain>
    </source>
</reference>
<evidence type="ECO:0000256" key="1">
    <source>
        <dbReference type="ARBA" id="ARBA00022729"/>
    </source>
</evidence>
<dbReference type="InterPro" id="IPR011250">
    <property type="entry name" value="OMP/PagP_B-barrel"/>
</dbReference>
<name>A0A286GS15_9BACT</name>
<organism evidence="4 5">
    <name type="scientific">Spirosoma fluviale</name>
    <dbReference type="NCBI Taxonomy" id="1597977"/>
    <lineage>
        <taxon>Bacteria</taxon>
        <taxon>Pseudomonadati</taxon>
        <taxon>Bacteroidota</taxon>
        <taxon>Cytophagia</taxon>
        <taxon>Cytophagales</taxon>
        <taxon>Cytophagaceae</taxon>
        <taxon>Spirosoma</taxon>
    </lineage>
</organism>
<accession>A0A286GS15</accession>
<proteinExistence type="predicted"/>
<dbReference type="SUPFAM" id="SSF56925">
    <property type="entry name" value="OMPA-like"/>
    <property type="match status" value="1"/>
</dbReference>
<dbReference type="Proteomes" id="UP000219452">
    <property type="component" value="Unassembled WGS sequence"/>
</dbReference>
<protein>
    <submittedName>
        <fullName evidence="4">Outer membrane protein beta-barrel domain-containing protein</fullName>
    </submittedName>
</protein>
<evidence type="ECO:0000313" key="4">
    <source>
        <dbReference type="EMBL" id="SOD98365.1"/>
    </source>
</evidence>
<keyword evidence="5" id="KW-1185">Reference proteome</keyword>
<feature type="signal peptide" evidence="2">
    <location>
        <begin position="1"/>
        <end position="27"/>
    </location>
</feature>
<dbReference type="EMBL" id="OCNH01000008">
    <property type="protein sequence ID" value="SOD98365.1"/>
    <property type="molecule type" value="Genomic_DNA"/>
</dbReference>
<sequence length="206" mass="21779">MFYHLHNNFMKRILFVLLTVCSLSATAQEYKPFKVNVSLGYAKALGEGLSGGFLFSVEPKYGLSDNFDLGVRLETAFIARGVTVTNGNTYTGNAGSFGSGLLTGTYLIGNGKIRPFVGLGAGIYSIGSSETFTVTEGQNPPENVAFTSDTKFGGMIRAGIKTGHFVAGVEYNAVPTTALKLSNTTIDSKNAYLGIKVGFDIGGGRL</sequence>
<dbReference type="AlphaFoldDB" id="A0A286GS15"/>